<dbReference type="EMBL" id="AAYY01000002">
    <property type="protein sequence ID" value="EDP44988.1"/>
    <property type="molecule type" value="Genomic_DNA"/>
</dbReference>
<dbReference type="Gene3D" id="1.10.8.270">
    <property type="entry name" value="putative rabgap domain of human tbc1 domain family member 14 like domains"/>
    <property type="match status" value="1"/>
</dbReference>
<dbReference type="OMA" id="KRDIACT"/>
<accession>A8PUX8</accession>
<organism evidence="2 3">
    <name type="scientific">Malassezia globosa (strain ATCC MYA-4612 / CBS 7966)</name>
    <name type="common">Dandruff-associated fungus</name>
    <dbReference type="NCBI Taxonomy" id="425265"/>
    <lineage>
        <taxon>Eukaryota</taxon>
        <taxon>Fungi</taxon>
        <taxon>Dikarya</taxon>
        <taxon>Basidiomycota</taxon>
        <taxon>Ustilaginomycotina</taxon>
        <taxon>Malasseziomycetes</taxon>
        <taxon>Malasseziales</taxon>
        <taxon>Malasseziaceae</taxon>
        <taxon>Malassezia</taxon>
    </lineage>
</organism>
<dbReference type="SUPFAM" id="SSF47923">
    <property type="entry name" value="Ypt/Rab-GAP domain of gyp1p"/>
    <property type="match status" value="2"/>
</dbReference>
<dbReference type="KEGG" id="mgl:MGL_0795"/>
<dbReference type="InterPro" id="IPR035969">
    <property type="entry name" value="Rab-GAP_TBC_sf"/>
</dbReference>
<dbReference type="InterPro" id="IPR050302">
    <property type="entry name" value="Rab_GAP_TBC_domain"/>
</dbReference>
<dbReference type="GO" id="GO:0031267">
    <property type="term" value="F:small GTPase binding"/>
    <property type="evidence" value="ECO:0007669"/>
    <property type="project" value="TreeGrafter"/>
</dbReference>
<dbReference type="RefSeq" id="XP_001732202.1">
    <property type="nucleotide sequence ID" value="XM_001732150.1"/>
</dbReference>
<reference evidence="2 3" key="1">
    <citation type="journal article" date="2007" name="Proc. Natl. Acad. Sci. U.S.A.">
        <title>Dandruff-associated Malassezia genomes reveal convergent and divergent virulence traits shared with plant and human fungal pathogens.</title>
        <authorList>
            <person name="Xu J."/>
            <person name="Saunders C.W."/>
            <person name="Hu P."/>
            <person name="Grant R.A."/>
            <person name="Boekhout T."/>
            <person name="Kuramae E.E."/>
            <person name="Kronstad J.W."/>
            <person name="Deangelis Y.M."/>
            <person name="Reeder N.L."/>
            <person name="Johnstone K.R."/>
            <person name="Leland M."/>
            <person name="Fieno A.M."/>
            <person name="Begley W.M."/>
            <person name="Sun Y."/>
            <person name="Lacey M.P."/>
            <person name="Chaudhary T."/>
            <person name="Keough T."/>
            <person name="Chu L."/>
            <person name="Sears R."/>
            <person name="Yuan B."/>
            <person name="Dawson T.L.Jr."/>
        </authorList>
    </citation>
    <scope>NUCLEOTIDE SEQUENCE [LARGE SCALE GENOMIC DNA]</scope>
    <source>
        <strain evidence="3">ATCC MYA-4612 / CBS 7966</strain>
    </source>
</reference>
<proteinExistence type="predicted"/>
<dbReference type="Proteomes" id="UP000008837">
    <property type="component" value="Unassembled WGS sequence"/>
</dbReference>
<comment type="caution">
    <text evidence="2">The sequence shown here is derived from an EMBL/GenBank/DDBJ whole genome shotgun (WGS) entry which is preliminary data.</text>
</comment>
<dbReference type="OrthoDB" id="289721at2759"/>
<gene>
    <name evidence="2" type="ORF">MGL_0795</name>
</gene>
<dbReference type="GO" id="GO:0005096">
    <property type="term" value="F:GTPase activator activity"/>
    <property type="evidence" value="ECO:0007669"/>
    <property type="project" value="TreeGrafter"/>
</dbReference>
<protein>
    <recommendedName>
        <fullName evidence="1">Rab-GAP TBC domain-containing protein</fullName>
    </recommendedName>
</protein>
<dbReference type="AlphaFoldDB" id="A8PUX8"/>
<feature type="domain" description="Rab-GAP TBC" evidence="1">
    <location>
        <begin position="1"/>
        <end position="211"/>
    </location>
</feature>
<dbReference type="PROSITE" id="PS50086">
    <property type="entry name" value="TBC_RABGAP"/>
    <property type="match status" value="1"/>
</dbReference>
<evidence type="ECO:0000313" key="2">
    <source>
        <dbReference type="EMBL" id="EDP44988.1"/>
    </source>
</evidence>
<evidence type="ECO:0000313" key="3">
    <source>
        <dbReference type="Proteomes" id="UP000008837"/>
    </source>
</evidence>
<dbReference type="Gene3D" id="1.10.472.80">
    <property type="entry name" value="Ypt/Rab-GAP domain of gyp1p, domain 3"/>
    <property type="match status" value="1"/>
</dbReference>
<dbReference type="InterPro" id="IPR000195">
    <property type="entry name" value="Rab-GAP-TBC_dom"/>
</dbReference>
<evidence type="ECO:0000259" key="1">
    <source>
        <dbReference type="PROSITE" id="PS50086"/>
    </source>
</evidence>
<sequence>MLSHNLFDRASKAVQQCLAANVFPSALIKIIKRDIACTLPSLRLFDEKSGPLWQDLFDVLLAFVFVRADEAAQREKMELINIEELQNTYSLYVPGLANLAALLIMNLPTHQTLIVLLNLIAKKSWLRAIYGLQCRVDSDDHNCNTFAIQLQGYERVFNALLAERMPHIYANLHKASVRPDEYVREWIRTLFVPWVEIDTAAHLWDIMYVPN</sequence>
<dbReference type="PANTHER" id="PTHR47219">
    <property type="entry name" value="RAB GTPASE-ACTIVATING PROTEIN 1-LIKE"/>
    <property type="match status" value="1"/>
</dbReference>
<dbReference type="Pfam" id="PF00566">
    <property type="entry name" value="RabGAP-TBC"/>
    <property type="match status" value="1"/>
</dbReference>
<dbReference type="PANTHER" id="PTHR47219:SF9">
    <property type="entry name" value="GTPASE ACTIVATING PROTEIN AND CENTROSOME-ASSOCIATED, ISOFORM B"/>
    <property type="match status" value="1"/>
</dbReference>
<keyword evidence="3" id="KW-1185">Reference proteome</keyword>
<dbReference type="GeneID" id="5856508"/>
<dbReference type="STRING" id="425265.A8PUX8"/>
<dbReference type="VEuPathDB" id="FungiDB:MGL_0795"/>
<name>A8PUX8_MALGO</name>
<dbReference type="InParanoid" id="A8PUX8"/>